<dbReference type="InterPro" id="IPR006076">
    <property type="entry name" value="FAD-dep_OxRdtase"/>
</dbReference>
<dbReference type="PANTHER" id="PTHR13847:SF281">
    <property type="entry name" value="FAD DEPENDENT OXIDOREDUCTASE DOMAIN-CONTAINING PROTEIN"/>
    <property type="match status" value="1"/>
</dbReference>
<keyword evidence="1" id="KW-0560">Oxidoreductase</keyword>
<proteinExistence type="predicted"/>
<dbReference type="PATRIC" id="fig|317.174.peg.2378"/>
<dbReference type="InterPro" id="IPR036188">
    <property type="entry name" value="FAD/NAD-bd_sf"/>
</dbReference>
<dbReference type="AlphaFoldDB" id="A0A085V8N9"/>
<name>A0A085V8N9_PSESX</name>
<evidence type="ECO:0000313" key="3">
    <source>
        <dbReference type="EMBL" id="KFE51802.1"/>
    </source>
</evidence>
<dbReference type="Pfam" id="PF01266">
    <property type="entry name" value="DAO"/>
    <property type="match status" value="1"/>
</dbReference>
<dbReference type="GO" id="GO:0016491">
    <property type="term" value="F:oxidoreductase activity"/>
    <property type="evidence" value="ECO:0007669"/>
    <property type="project" value="UniProtKB-KW"/>
</dbReference>
<comment type="caution">
    <text evidence="3">The sequence shown here is derived from an EMBL/GenBank/DDBJ whole genome shotgun (WGS) entry which is preliminary data.</text>
</comment>
<accession>A0A085V8N9</accession>
<evidence type="ECO:0000256" key="1">
    <source>
        <dbReference type="ARBA" id="ARBA00023002"/>
    </source>
</evidence>
<sequence>MTARPLFPDVASLWQDTAIDPPVFKPLEGDRQYDVVVVGGGYTGLSTARYLAARGLSPIVLEASRIGWGASGRNGGVVSAKYRLPLSRVAARHGLEMARTMRRLSMESVEHIEELVESYSMEAAQYHKSGSLHCAHNATSLAYCVQEARWLNVSLGERSQHFLSAEQMQEETGSSDFVGGVLDTGGGLLHPLNFARGFANGLQSDGVKLCESSPVTAIRRVAGGVVVQTPFGTVTAKQIVLATNGYSDLTPATDAVRRCVVPFRSAILATETLKGPELKLLKYGRSYTETRRMMRWFRMAGDRLLYGGRGAFCTDDSIAAYEALQSAMIKQFPALAETAISHRWSGLVALTVDSVPQVGSLDDRVVYAMGYNGTGVAMSSYIGKHVAEIVTGRTPELGLMHADQVRRIPFYSLRVPVVRLVAGWYQFLDAIGR</sequence>
<dbReference type="SUPFAM" id="SSF51905">
    <property type="entry name" value="FAD/NAD(P)-binding domain"/>
    <property type="match status" value="1"/>
</dbReference>
<feature type="domain" description="FAD dependent oxidoreductase" evidence="2">
    <location>
        <begin position="34"/>
        <end position="388"/>
    </location>
</feature>
<evidence type="ECO:0000259" key="2">
    <source>
        <dbReference type="Pfam" id="PF01266"/>
    </source>
</evidence>
<evidence type="ECO:0000313" key="4">
    <source>
        <dbReference type="Proteomes" id="UP000028643"/>
    </source>
</evidence>
<dbReference type="Gene3D" id="3.50.50.60">
    <property type="entry name" value="FAD/NAD(P)-binding domain"/>
    <property type="match status" value="1"/>
</dbReference>
<protein>
    <submittedName>
        <fullName evidence="3">Oxidoreductase</fullName>
    </submittedName>
</protein>
<gene>
    <name evidence="3" type="ORF">IV02_11570</name>
</gene>
<dbReference type="PANTHER" id="PTHR13847">
    <property type="entry name" value="SARCOSINE DEHYDROGENASE-RELATED"/>
    <property type="match status" value="1"/>
</dbReference>
<organism evidence="3 4">
    <name type="scientific">Pseudomonas syringae</name>
    <dbReference type="NCBI Taxonomy" id="317"/>
    <lineage>
        <taxon>Bacteria</taxon>
        <taxon>Pseudomonadati</taxon>
        <taxon>Pseudomonadota</taxon>
        <taxon>Gammaproteobacteria</taxon>
        <taxon>Pseudomonadales</taxon>
        <taxon>Pseudomonadaceae</taxon>
        <taxon>Pseudomonas</taxon>
    </lineage>
</organism>
<dbReference type="Gene3D" id="3.30.9.10">
    <property type="entry name" value="D-Amino Acid Oxidase, subunit A, domain 2"/>
    <property type="match status" value="1"/>
</dbReference>
<dbReference type="GO" id="GO:0005737">
    <property type="term" value="C:cytoplasm"/>
    <property type="evidence" value="ECO:0007669"/>
    <property type="project" value="TreeGrafter"/>
</dbReference>
<dbReference type="EMBL" id="JPQT01000101">
    <property type="protein sequence ID" value="KFE51802.1"/>
    <property type="molecule type" value="Genomic_DNA"/>
</dbReference>
<dbReference type="Proteomes" id="UP000028643">
    <property type="component" value="Unassembled WGS sequence"/>
</dbReference>
<reference evidence="3 4" key="1">
    <citation type="submission" date="2014-07" db="EMBL/GenBank/DDBJ databases">
        <title>Draft Genome Sequences of Environmental Pseudomonas syringae strains.</title>
        <authorList>
            <person name="Baltrus D.A."/>
            <person name="Berge O."/>
            <person name="Morris C."/>
        </authorList>
    </citation>
    <scope>NUCLEOTIDE SEQUENCE [LARGE SCALE GENOMIC DNA]</scope>
    <source>
        <strain evidence="3 4">CEB003</strain>
    </source>
</reference>
<dbReference type="RefSeq" id="WP_047574812.1">
    <property type="nucleotide sequence ID" value="NZ_JPQT01000101.1"/>
</dbReference>